<dbReference type="InterPro" id="IPR011608">
    <property type="entry name" value="PRD"/>
</dbReference>
<dbReference type="Proteomes" id="UP000199011">
    <property type="component" value="Unassembled WGS sequence"/>
</dbReference>
<feature type="domain" description="PRD" evidence="1">
    <location>
        <begin position="14"/>
        <end position="120"/>
    </location>
</feature>
<evidence type="ECO:0000313" key="3">
    <source>
        <dbReference type="Proteomes" id="UP000199011"/>
    </source>
</evidence>
<dbReference type="EMBL" id="FOVO01000025">
    <property type="protein sequence ID" value="SFN84478.1"/>
    <property type="molecule type" value="Genomic_DNA"/>
</dbReference>
<proteinExistence type="predicted"/>
<name>A0A1I5CBU3_9GAMM</name>
<evidence type="ECO:0000313" key="2">
    <source>
        <dbReference type="EMBL" id="SFN84478.1"/>
    </source>
</evidence>
<dbReference type="STRING" id="53341.SAMN05421579_12537"/>
<dbReference type="GO" id="GO:0006355">
    <property type="term" value="P:regulation of DNA-templated transcription"/>
    <property type="evidence" value="ECO:0007669"/>
    <property type="project" value="InterPro"/>
</dbReference>
<dbReference type="RefSeq" id="WP_092519742.1">
    <property type="nucleotide sequence ID" value="NZ_CAWRAH010000057.1"/>
</dbReference>
<dbReference type="InterPro" id="IPR036634">
    <property type="entry name" value="PRD_sf"/>
</dbReference>
<evidence type="ECO:0000259" key="1">
    <source>
        <dbReference type="PROSITE" id="PS51372"/>
    </source>
</evidence>
<dbReference type="PROSITE" id="PS51372">
    <property type="entry name" value="PRD_2"/>
    <property type="match status" value="1"/>
</dbReference>
<dbReference type="AlphaFoldDB" id="A0A1I5CBU3"/>
<dbReference type="OrthoDB" id="6447514at2"/>
<sequence>MIEQRLTILLQGGVIDQDIYDNMQNFQHVIVDIWLIPVCHPQGEMVLTHMASAFMRSRRGERVSPLDKDILVKLEQSEYYNQLITVHRSLIRKFTVALHPNEEGYLLANLYGLMLSFERD</sequence>
<accession>A0A1I5CBU3</accession>
<reference evidence="3" key="1">
    <citation type="submission" date="2016-10" db="EMBL/GenBank/DDBJ databases">
        <authorList>
            <person name="Varghese N."/>
            <person name="Submissions S."/>
        </authorList>
    </citation>
    <scope>NUCLEOTIDE SEQUENCE [LARGE SCALE GENOMIC DNA]</scope>
    <source>
        <strain evidence="3">DSM 16522</strain>
    </source>
</reference>
<organism evidence="2 3">
    <name type="scientific">Xenorhabdus japonica</name>
    <dbReference type="NCBI Taxonomy" id="53341"/>
    <lineage>
        <taxon>Bacteria</taxon>
        <taxon>Pseudomonadati</taxon>
        <taxon>Pseudomonadota</taxon>
        <taxon>Gammaproteobacteria</taxon>
        <taxon>Enterobacterales</taxon>
        <taxon>Morganellaceae</taxon>
        <taxon>Xenorhabdus</taxon>
    </lineage>
</organism>
<protein>
    <recommendedName>
        <fullName evidence="1">PRD domain-containing protein</fullName>
    </recommendedName>
</protein>
<dbReference type="SUPFAM" id="SSF63520">
    <property type="entry name" value="PTS-regulatory domain, PRD"/>
    <property type="match status" value="1"/>
</dbReference>
<gene>
    <name evidence="2" type="ORF">SAMN05421579_12537</name>
</gene>
<keyword evidence="3" id="KW-1185">Reference proteome</keyword>